<dbReference type="Proteomes" id="UP000276133">
    <property type="component" value="Unassembled WGS sequence"/>
</dbReference>
<protein>
    <submittedName>
        <fullName evidence="1">Uncharacterized protein</fullName>
    </submittedName>
</protein>
<organism evidence="1 2">
    <name type="scientific">Brachionus plicatilis</name>
    <name type="common">Marine rotifer</name>
    <name type="synonym">Brachionus muelleri</name>
    <dbReference type="NCBI Taxonomy" id="10195"/>
    <lineage>
        <taxon>Eukaryota</taxon>
        <taxon>Metazoa</taxon>
        <taxon>Spiralia</taxon>
        <taxon>Gnathifera</taxon>
        <taxon>Rotifera</taxon>
        <taxon>Eurotatoria</taxon>
        <taxon>Monogononta</taxon>
        <taxon>Pseudotrocha</taxon>
        <taxon>Ploima</taxon>
        <taxon>Brachionidae</taxon>
        <taxon>Brachionus</taxon>
    </lineage>
</organism>
<reference evidence="1 2" key="1">
    <citation type="journal article" date="2018" name="Sci. Rep.">
        <title>Genomic signatures of local adaptation to the degree of environmental predictability in rotifers.</title>
        <authorList>
            <person name="Franch-Gras L."/>
            <person name="Hahn C."/>
            <person name="Garcia-Roger E.M."/>
            <person name="Carmona M.J."/>
            <person name="Serra M."/>
            <person name="Gomez A."/>
        </authorList>
    </citation>
    <scope>NUCLEOTIDE SEQUENCE [LARGE SCALE GENOMIC DNA]</scope>
    <source>
        <strain evidence="1">HYR1</strain>
    </source>
</reference>
<comment type="caution">
    <text evidence="1">The sequence shown here is derived from an EMBL/GenBank/DDBJ whole genome shotgun (WGS) entry which is preliminary data.</text>
</comment>
<dbReference type="EMBL" id="REGN01001521">
    <property type="protein sequence ID" value="RNA34135.1"/>
    <property type="molecule type" value="Genomic_DNA"/>
</dbReference>
<keyword evidence="2" id="KW-1185">Reference proteome</keyword>
<sequence length="166" mass="19150">MSKFCIIISIEHWEILLKSINLPFNAASTSGDSNELNQSRIQLLSWHLHPLRQKILPCLYFSLHLCDKGATELLPYFSKLPSKDSLIRSLNLCLPAWNGRFQVIVFNIFDDLHPKNIIKISSLPSKKRIYNLKKSNKGIIQFIKNAIMDNNNNELQLKNYKLKLAS</sequence>
<proteinExistence type="predicted"/>
<evidence type="ECO:0000313" key="1">
    <source>
        <dbReference type="EMBL" id="RNA34135.1"/>
    </source>
</evidence>
<dbReference type="AlphaFoldDB" id="A0A3M7SEN6"/>
<name>A0A3M7SEN6_BRAPC</name>
<accession>A0A3M7SEN6</accession>
<evidence type="ECO:0000313" key="2">
    <source>
        <dbReference type="Proteomes" id="UP000276133"/>
    </source>
</evidence>
<gene>
    <name evidence="1" type="ORF">BpHYR1_046736</name>
</gene>